<keyword evidence="4" id="KW-0677">Repeat</keyword>
<dbReference type="FunFam" id="3.80.10.10:FF:000273">
    <property type="entry name" value="Leucine Rich Repeat domain protein"/>
    <property type="match status" value="1"/>
</dbReference>
<name>A0A9P5D2W3_9HYPO</name>
<keyword evidence="2" id="KW-0963">Cytoplasm</keyword>
<evidence type="ECO:0000313" key="7">
    <source>
        <dbReference type="Proteomes" id="UP000749293"/>
    </source>
</evidence>
<comment type="subcellular location">
    <subcellularLocation>
        <location evidence="1">Cytoplasm</location>
    </subcellularLocation>
</comment>
<evidence type="ECO:0000256" key="4">
    <source>
        <dbReference type="ARBA" id="ARBA00022737"/>
    </source>
</evidence>
<feature type="compositionally biased region" description="Polar residues" evidence="5">
    <location>
        <begin position="297"/>
        <end position="309"/>
    </location>
</feature>
<dbReference type="PANTHER" id="PTHR15454:SF69">
    <property type="entry name" value="SERINE_THREONINE-PROTEIN KINASE 11-INTERACTING PROTEIN"/>
    <property type="match status" value="1"/>
</dbReference>
<feature type="compositionally biased region" description="Low complexity" evidence="5">
    <location>
        <begin position="832"/>
        <end position="841"/>
    </location>
</feature>
<keyword evidence="7" id="KW-1185">Reference proteome</keyword>
<protein>
    <submittedName>
        <fullName evidence="6">Leucine Rich Repeat</fullName>
    </submittedName>
</protein>
<evidence type="ECO:0000256" key="1">
    <source>
        <dbReference type="ARBA" id="ARBA00004496"/>
    </source>
</evidence>
<dbReference type="Gene3D" id="3.80.10.10">
    <property type="entry name" value="Ribonuclease Inhibitor"/>
    <property type="match status" value="2"/>
</dbReference>
<dbReference type="OrthoDB" id="676979at2759"/>
<dbReference type="Proteomes" id="UP000749293">
    <property type="component" value="Unassembled WGS sequence"/>
</dbReference>
<dbReference type="InterPro" id="IPR032675">
    <property type="entry name" value="LRR_dom_sf"/>
</dbReference>
<dbReference type="RefSeq" id="XP_035319857.1">
    <property type="nucleotide sequence ID" value="XM_035464147.1"/>
</dbReference>
<feature type="region of interest" description="Disordered" evidence="5">
    <location>
        <begin position="752"/>
        <end position="790"/>
    </location>
</feature>
<proteinExistence type="predicted"/>
<dbReference type="PROSITE" id="PS51450">
    <property type="entry name" value="LRR"/>
    <property type="match status" value="2"/>
</dbReference>
<evidence type="ECO:0000256" key="2">
    <source>
        <dbReference type="ARBA" id="ARBA00022490"/>
    </source>
</evidence>
<feature type="compositionally biased region" description="Polar residues" evidence="5">
    <location>
        <begin position="764"/>
        <end position="784"/>
    </location>
</feature>
<evidence type="ECO:0000313" key="6">
    <source>
        <dbReference type="EMBL" id="KAF4121205.1"/>
    </source>
</evidence>
<feature type="compositionally biased region" description="Polar residues" evidence="5">
    <location>
        <begin position="856"/>
        <end position="865"/>
    </location>
</feature>
<feature type="compositionally biased region" description="Polar residues" evidence="5">
    <location>
        <begin position="382"/>
        <end position="394"/>
    </location>
</feature>
<gene>
    <name evidence="6" type="ORF">GMORB2_2167</name>
</gene>
<feature type="region of interest" description="Disordered" evidence="5">
    <location>
        <begin position="822"/>
        <end position="878"/>
    </location>
</feature>
<organism evidence="6 7">
    <name type="scientific">Geosmithia morbida</name>
    <dbReference type="NCBI Taxonomy" id="1094350"/>
    <lineage>
        <taxon>Eukaryota</taxon>
        <taxon>Fungi</taxon>
        <taxon>Dikarya</taxon>
        <taxon>Ascomycota</taxon>
        <taxon>Pezizomycotina</taxon>
        <taxon>Sordariomycetes</taxon>
        <taxon>Hypocreomycetidae</taxon>
        <taxon>Hypocreales</taxon>
        <taxon>Bionectriaceae</taxon>
        <taxon>Geosmithia</taxon>
    </lineage>
</organism>
<accession>A0A9P5D2W3</accession>
<dbReference type="PANTHER" id="PTHR15454">
    <property type="entry name" value="NISCHARIN RELATED"/>
    <property type="match status" value="1"/>
</dbReference>
<evidence type="ECO:0000256" key="3">
    <source>
        <dbReference type="ARBA" id="ARBA00022614"/>
    </source>
</evidence>
<feature type="compositionally biased region" description="Low complexity" evidence="5">
    <location>
        <begin position="404"/>
        <end position="421"/>
    </location>
</feature>
<evidence type="ECO:0000256" key="5">
    <source>
        <dbReference type="SAM" id="MobiDB-lite"/>
    </source>
</evidence>
<comment type="caution">
    <text evidence="6">The sequence shown here is derived from an EMBL/GenBank/DDBJ whole genome shotgun (WGS) entry which is preliminary data.</text>
</comment>
<sequence length="878" mass="95270">MNSEDGELFVKQLAGFVRTHEKALANAAQFQRRTARHRPTQSTNSVAAVPSSPSIPERPATSASSVTTPLATTFSLGSLGLASSSVKSARLALTPHHLFYLLSRFEELGIAVGPMKIRLENLHSSSASANYVSFLGNTPRPKDPDAVSISSVSSVRSVMSSMSALFASFGIGASISAARTERQQAAAQADLKYLYSAFTKIPCLRLAPDWRARLIRGYEEFPFDSAVPLYAFKNLQALEVSGIDFRQFFGWDRLAEQLRSLTLKHAGIDDPADILIDIVLDDMDKRRRRTSKSQSSPATSWGFNGSSRRGSVVPELQRSHTVPTWTDPRPTTHELGVVGSLTSEHAIDDGSNSDTAKPQGQQCHGSDDPAVPKSPVKAPTRPRSNSPSRLTGSRKNSHQHTRSSQRTQRSGSGSSHSSLSDSWHHHARSSSSTNLLSIDILPASKWRFLRHLSLADNSMTSISSTSLAPLSNSLYSLDLSSNLFAEIPDSLASLTALRALNLSQCMIDSLHSLTRSPLPAITALNLRANRLQSLAGVEKLYPLERLDLRDNRLTDPSELARLTGIPDIREIWVEGNPFARTHKDYRVTIFNLFRKTPGYTEDIIIDGTGPSYSERRSLVERAPIPDSVPVVKPKAPEVPTVDMSKPTIVYGSPKDAAVVRRERPTPKAVLSEVHTGSTRRRKAPKRRIIDLATGGDVPAVPPLNIHVRNDAAATSPVDRSDSATPEENNYRISHVPQTQQLQPSVILTDTRKGNVPRAAETSGDAATTATGRSENVENTTSPTSPKWKVPDNWHADAENYRLKIETLRDKVGDGYLSALGDQAWASNPSPPTTVTAPTLPTGGAVGGAAIRPVTRNADSAQSIQTIHDGRTLGQPLPS</sequence>
<reference evidence="6" key="1">
    <citation type="submission" date="2020-03" db="EMBL/GenBank/DDBJ databases">
        <title>Site-based positive gene gene selection in Geosmithia morbida across the United States reveals a broad range of putative effectors and factors for local host and environmental adapation.</title>
        <authorList>
            <person name="Onufrak A."/>
            <person name="Murdoch R.W."/>
            <person name="Gazis R."/>
            <person name="Huff M."/>
            <person name="Staton M."/>
            <person name="Klingeman W."/>
            <person name="Hadziabdic D."/>
        </authorList>
    </citation>
    <scope>NUCLEOTIDE SEQUENCE</scope>
    <source>
        <strain evidence="6">1262</strain>
    </source>
</reference>
<dbReference type="GO" id="GO:0005737">
    <property type="term" value="C:cytoplasm"/>
    <property type="evidence" value="ECO:0007669"/>
    <property type="project" value="UniProtKB-SubCell"/>
</dbReference>
<feature type="region of interest" description="Disordered" evidence="5">
    <location>
        <begin position="707"/>
        <end position="727"/>
    </location>
</feature>
<dbReference type="InterPro" id="IPR001611">
    <property type="entry name" value="Leu-rich_rpt"/>
</dbReference>
<feature type="region of interest" description="Disordered" evidence="5">
    <location>
        <begin position="287"/>
        <end position="426"/>
    </location>
</feature>
<dbReference type="EMBL" id="JAANYQ010000013">
    <property type="protein sequence ID" value="KAF4121205.1"/>
    <property type="molecule type" value="Genomic_DNA"/>
</dbReference>
<dbReference type="AlphaFoldDB" id="A0A9P5D2W3"/>
<feature type="region of interest" description="Disordered" evidence="5">
    <location>
        <begin position="28"/>
        <end position="66"/>
    </location>
</feature>
<dbReference type="SUPFAM" id="SSF52075">
    <property type="entry name" value="Outer arm dynein light chain 1"/>
    <property type="match status" value="1"/>
</dbReference>
<dbReference type="Pfam" id="PF13855">
    <property type="entry name" value="LRR_8"/>
    <property type="match status" value="1"/>
</dbReference>
<feature type="compositionally biased region" description="Low complexity" evidence="5">
    <location>
        <begin position="45"/>
        <end position="54"/>
    </location>
</feature>
<keyword evidence="3" id="KW-0433">Leucine-rich repeat</keyword>
<feature type="compositionally biased region" description="Polar residues" evidence="5">
    <location>
        <begin position="350"/>
        <end position="364"/>
    </location>
</feature>
<dbReference type="GeneID" id="55968397"/>